<sequence>MSTSLHKNLLLDGFLLFLSLGIHIVVIKDYLGEDTISDSYVLGHILLQAIEYTKCPACVHYFVI</sequence>
<evidence type="ECO:0000313" key="2">
    <source>
        <dbReference type="EMBL" id="VEL42473.1"/>
    </source>
</evidence>
<dbReference type="EMBL" id="CAAALY010274584">
    <property type="protein sequence ID" value="VEL42473.1"/>
    <property type="molecule type" value="Genomic_DNA"/>
</dbReference>
<gene>
    <name evidence="2" type="ORF">PXEA_LOCUS35913</name>
</gene>
<comment type="caution">
    <text evidence="2">The sequence shown here is derived from an EMBL/GenBank/DDBJ whole genome shotgun (WGS) entry which is preliminary data.</text>
</comment>
<organism evidence="2 3">
    <name type="scientific">Protopolystoma xenopodis</name>
    <dbReference type="NCBI Taxonomy" id="117903"/>
    <lineage>
        <taxon>Eukaryota</taxon>
        <taxon>Metazoa</taxon>
        <taxon>Spiralia</taxon>
        <taxon>Lophotrochozoa</taxon>
        <taxon>Platyhelminthes</taxon>
        <taxon>Monogenea</taxon>
        <taxon>Polyopisthocotylea</taxon>
        <taxon>Polystomatidea</taxon>
        <taxon>Polystomatidae</taxon>
        <taxon>Protopolystoma</taxon>
    </lineage>
</organism>
<reference evidence="2" key="1">
    <citation type="submission" date="2018-11" db="EMBL/GenBank/DDBJ databases">
        <authorList>
            <consortium name="Pathogen Informatics"/>
        </authorList>
    </citation>
    <scope>NUCLEOTIDE SEQUENCE</scope>
</reference>
<dbReference type="AlphaFoldDB" id="A0A3S5BVV9"/>
<accession>A0A3S5BVV9</accession>
<name>A0A3S5BVV9_9PLAT</name>
<evidence type="ECO:0000313" key="3">
    <source>
        <dbReference type="Proteomes" id="UP000784294"/>
    </source>
</evidence>
<protein>
    <submittedName>
        <fullName evidence="2">Uncharacterized protein</fullName>
    </submittedName>
</protein>
<dbReference type="Proteomes" id="UP000784294">
    <property type="component" value="Unassembled WGS sequence"/>
</dbReference>
<proteinExistence type="predicted"/>
<keyword evidence="1" id="KW-1133">Transmembrane helix</keyword>
<keyword evidence="1" id="KW-0472">Membrane</keyword>
<feature type="transmembrane region" description="Helical" evidence="1">
    <location>
        <begin position="9"/>
        <end position="27"/>
    </location>
</feature>
<keyword evidence="3" id="KW-1185">Reference proteome</keyword>
<keyword evidence="1" id="KW-0812">Transmembrane</keyword>
<evidence type="ECO:0000256" key="1">
    <source>
        <dbReference type="SAM" id="Phobius"/>
    </source>
</evidence>